<sequence>MNTILLQFFHRNFCIVALCMYMIAELAYTMIKVTQKCDVYSFGVVTLEAMMGKHPGDLISNLAFVISSRW</sequence>
<evidence type="ECO:0000256" key="3">
    <source>
        <dbReference type="ARBA" id="ARBA00022679"/>
    </source>
</evidence>
<dbReference type="Proteomes" id="UP000775213">
    <property type="component" value="Unassembled WGS sequence"/>
</dbReference>
<comment type="catalytic activity">
    <reaction evidence="7">
        <text>L-threonyl-[protein] + ATP = O-phospho-L-threonyl-[protein] + ADP + H(+)</text>
        <dbReference type="Rhea" id="RHEA:46608"/>
        <dbReference type="Rhea" id="RHEA-COMP:11060"/>
        <dbReference type="Rhea" id="RHEA-COMP:11605"/>
        <dbReference type="ChEBI" id="CHEBI:15378"/>
        <dbReference type="ChEBI" id="CHEBI:30013"/>
        <dbReference type="ChEBI" id="CHEBI:30616"/>
        <dbReference type="ChEBI" id="CHEBI:61977"/>
        <dbReference type="ChEBI" id="CHEBI:456216"/>
        <dbReference type="EC" id="2.7.11.1"/>
    </reaction>
</comment>
<evidence type="ECO:0000256" key="5">
    <source>
        <dbReference type="ARBA" id="ARBA00022777"/>
    </source>
</evidence>
<keyword evidence="6" id="KW-0067">ATP-binding</keyword>
<evidence type="ECO:0000313" key="10">
    <source>
        <dbReference type="EMBL" id="KAH0456190.1"/>
    </source>
</evidence>
<reference evidence="10 11" key="1">
    <citation type="journal article" date="2021" name="Hortic Res">
        <title>Chromosome-scale assembly of the Dendrobium chrysotoxum genome enhances the understanding of orchid evolution.</title>
        <authorList>
            <person name="Zhang Y."/>
            <person name="Zhang G.Q."/>
            <person name="Zhang D."/>
            <person name="Liu X.D."/>
            <person name="Xu X.Y."/>
            <person name="Sun W.H."/>
            <person name="Yu X."/>
            <person name="Zhu X."/>
            <person name="Wang Z.W."/>
            <person name="Zhao X."/>
            <person name="Zhong W.Y."/>
            <person name="Chen H."/>
            <person name="Yin W.L."/>
            <person name="Huang T."/>
            <person name="Niu S.C."/>
            <person name="Liu Z.J."/>
        </authorList>
    </citation>
    <scope>NUCLEOTIDE SEQUENCE [LARGE SCALE GENOMIC DNA]</scope>
    <source>
        <strain evidence="10">Lindl</strain>
    </source>
</reference>
<dbReference type="GO" id="GO:0005524">
    <property type="term" value="F:ATP binding"/>
    <property type="evidence" value="ECO:0007669"/>
    <property type="project" value="UniProtKB-KW"/>
</dbReference>
<evidence type="ECO:0000256" key="8">
    <source>
        <dbReference type="ARBA" id="ARBA00048679"/>
    </source>
</evidence>
<protein>
    <recommendedName>
        <fullName evidence="1">non-specific serine/threonine protein kinase</fullName>
        <ecNumber evidence="1">2.7.11.1</ecNumber>
    </recommendedName>
</protein>
<comment type="catalytic activity">
    <reaction evidence="8">
        <text>L-seryl-[protein] + ATP = O-phospho-L-seryl-[protein] + ADP + H(+)</text>
        <dbReference type="Rhea" id="RHEA:17989"/>
        <dbReference type="Rhea" id="RHEA-COMP:9863"/>
        <dbReference type="Rhea" id="RHEA-COMP:11604"/>
        <dbReference type="ChEBI" id="CHEBI:15378"/>
        <dbReference type="ChEBI" id="CHEBI:29999"/>
        <dbReference type="ChEBI" id="CHEBI:30616"/>
        <dbReference type="ChEBI" id="CHEBI:83421"/>
        <dbReference type="ChEBI" id="CHEBI:456216"/>
        <dbReference type="EC" id="2.7.11.1"/>
    </reaction>
</comment>
<gene>
    <name evidence="10" type="ORF">IEQ34_014097</name>
</gene>
<keyword evidence="5" id="KW-0418">Kinase</keyword>
<evidence type="ECO:0000256" key="1">
    <source>
        <dbReference type="ARBA" id="ARBA00012513"/>
    </source>
</evidence>
<accession>A0AAV7GJ14</accession>
<evidence type="ECO:0000256" key="9">
    <source>
        <dbReference type="SAM" id="Phobius"/>
    </source>
</evidence>
<feature type="transmembrane region" description="Helical" evidence="9">
    <location>
        <begin position="12"/>
        <end position="31"/>
    </location>
</feature>
<dbReference type="InterPro" id="IPR011009">
    <property type="entry name" value="Kinase-like_dom_sf"/>
</dbReference>
<dbReference type="EMBL" id="JAGFBR010000013">
    <property type="protein sequence ID" value="KAH0456190.1"/>
    <property type="molecule type" value="Genomic_DNA"/>
</dbReference>
<comment type="caution">
    <text evidence="10">The sequence shown here is derived from an EMBL/GenBank/DDBJ whole genome shotgun (WGS) entry which is preliminary data.</text>
</comment>
<dbReference type="PANTHER" id="PTHR48005">
    <property type="entry name" value="LEUCINE RICH REPEAT KINASE 2"/>
    <property type="match status" value="1"/>
</dbReference>
<keyword evidence="11" id="KW-1185">Reference proteome</keyword>
<dbReference type="Gene3D" id="1.10.510.10">
    <property type="entry name" value="Transferase(Phosphotransferase) domain 1"/>
    <property type="match status" value="1"/>
</dbReference>
<dbReference type="SUPFAM" id="SSF56112">
    <property type="entry name" value="Protein kinase-like (PK-like)"/>
    <property type="match status" value="1"/>
</dbReference>
<dbReference type="AlphaFoldDB" id="A0AAV7GJ14"/>
<evidence type="ECO:0000256" key="4">
    <source>
        <dbReference type="ARBA" id="ARBA00022741"/>
    </source>
</evidence>
<dbReference type="GO" id="GO:0004674">
    <property type="term" value="F:protein serine/threonine kinase activity"/>
    <property type="evidence" value="ECO:0007669"/>
    <property type="project" value="UniProtKB-KW"/>
</dbReference>
<keyword evidence="2" id="KW-0723">Serine/threonine-protein kinase</keyword>
<dbReference type="PANTHER" id="PTHR48005:SF70">
    <property type="entry name" value="MDIS1-INTERACTING RECEPTOR LIKE KINASE 2-LIKE"/>
    <property type="match status" value="1"/>
</dbReference>
<keyword evidence="9" id="KW-0812">Transmembrane</keyword>
<organism evidence="10 11">
    <name type="scientific">Dendrobium chrysotoxum</name>
    <name type="common">Orchid</name>
    <dbReference type="NCBI Taxonomy" id="161865"/>
    <lineage>
        <taxon>Eukaryota</taxon>
        <taxon>Viridiplantae</taxon>
        <taxon>Streptophyta</taxon>
        <taxon>Embryophyta</taxon>
        <taxon>Tracheophyta</taxon>
        <taxon>Spermatophyta</taxon>
        <taxon>Magnoliopsida</taxon>
        <taxon>Liliopsida</taxon>
        <taxon>Asparagales</taxon>
        <taxon>Orchidaceae</taxon>
        <taxon>Epidendroideae</taxon>
        <taxon>Malaxideae</taxon>
        <taxon>Dendrobiinae</taxon>
        <taxon>Dendrobium</taxon>
    </lineage>
</organism>
<name>A0AAV7GJ14_DENCH</name>
<keyword evidence="4" id="KW-0547">Nucleotide-binding</keyword>
<proteinExistence type="predicted"/>
<evidence type="ECO:0000313" key="11">
    <source>
        <dbReference type="Proteomes" id="UP000775213"/>
    </source>
</evidence>
<keyword evidence="3" id="KW-0808">Transferase</keyword>
<evidence type="ECO:0000256" key="7">
    <source>
        <dbReference type="ARBA" id="ARBA00047899"/>
    </source>
</evidence>
<dbReference type="InterPro" id="IPR051420">
    <property type="entry name" value="Ser_Thr_Kinases_DiverseReg"/>
</dbReference>
<evidence type="ECO:0000256" key="6">
    <source>
        <dbReference type="ARBA" id="ARBA00022840"/>
    </source>
</evidence>
<keyword evidence="9" id="KW-0472">Membrane</keyword>
<evidence type="ECO:0000256" key="2">
    <source>
        <dbReference type="ARBA" id="ARBA00022527"/>
    </source>
</evidence>
<keyword evidence="9" id="KW-1133">Transmembrane helix</keyword>
<dbReference type="EC" id="2.7.11.1" evidence="1"/>